<evidence type="ECO:0000313" key="5">
    <source>
        <dbReference type="Proteomes" id="UP000316968"/>
    </source>
</evidence>
<dbReference type="Pfam" id="PF05532">
    <property type="entry name" value="CsbD"/>
    <property type="match status" value="1"/>
</dbReference>
<feature type="region of interest" description="Disordered" evidence="2">
    <location>
        <begin position="1"/>
        <end position="58"/>
    </location>
</feature>
<name>A0A4Y6UTE5_SACBS</name>
<evidence type="ECO:0000256" key="1">
    <source>
        <dbReference type="ARBA" id="ARBA00009129"/>
    </source>
</evidence>
<dbReference type="EMBL" id="CP041217">
    <property type="protein sequence ID" value="QDH20983.1"/>
    <property type="molecule type" value="Genomic_DNA"/>
</dbReference>
<evidence type="ECO:0000313" key="4">
    <source>
        <dbReference type="EMBL" id="QDH20983.1"/>
    </source>
</evidence>
<evidence type="ECO:0000256" key="2">
    <source>
        <dbReference type="SAM" id="MobiDB-lite"/>
    </source>
</evidence>
<feature type="domain" description="CsbD-like" evidence="3">
    <location>
        <begin position="8"/>
        <end position="57"/>
    </location>
</feature>
<dbReference type="KEGG" id="saca:FFV09_09045"/>
<dbReference type="OrthoDB" id="2941817at2"/>
<evidence type="ECO:0000259" key="3">
    <source>
        <dbReference type="Pfam" id="PF05532"/>
    </source>
</evidence>
<gene>
    <name evidence="4" type="ORF">FFV09_09045</name>
</gene>
<comment type="similarity">
    <text evidence="1">Belongs to the UPF0337 (CsbD) family.</text>
</comment>
<dbReference type="Gene3D" id="1.10.1470.10">
    <property type="entry name" value="YjbJ"/>
    <property type="match status" value="1"/>
</dbReference>
<dbReference type="InterPro" id="IPR036629">
    <property type="entry name" value="YjbJ_sf"/>
</dbReference>
<sequence>MSDNGLGDKIKAGVNKAKGEIKDQVGNAKNDPGMQADGKMDKAKGAVQEKIGEAKDRH</sequence>
<accession>A0A4Y6UTE5</accession>
<keyword evidence="5" id="KW-1185">Reference proteome</keyword>
<reference evidence="4 5" key="1">
    <citation type="submission" date="2019-06" db="EMBL/GenBank/DDBJ databases">
        <title>Saccharibacillus brassicae sp. nov., an endophytic bacterium isolated from Chinese cabbage seeds (Brassica pekinensis).</title>
        <authorList>
            <person name="Jiang L."/>
            <person name="Lee J."/>
            <person name="Kim S.W."/>
        </authorList>
    </citation>
    <scope>NUCLEOTIDE SEQUENCE [LARGE SCALE GENOMIC DNA]</scope>
    <source>
        <strain evidence="5">KCTC 43072 / ATSA2</strain>
    </source>
</reference>
<dbReference type="Proteomes" id="UP000316968">
    <property type="component" value="Chromosome"/>
</dbReference>
<protein>
    <submittedName>
        <fullName evidence="4">CsbD family protein</fullName>
    </submittedName>
</protein>
<dbReference type="InterPro" id="IPR008462">
    <property type="entry name" value="CsbD"/>
</dbReference>
<proteinExistence type="inferred from homology"/>
<dbReference type="SUPFAM" id="SSF69047">
    <property type="entry name" value="Hypothetical protein YjbJ"/>
    <property type="match status" value="1"/>
</dbReference>
<dbReference type="AlphaFoldDB" id="A0A4Y6UTE5"/>
<dbReference type="RefSeq" id="WP_141447531.1">
    <property type="nucleotide sequence ID" value="NZ_CBCSAZ010000002.1"/>
</dbReference>
<feature type="compositionally biased region" description="Basic and acidic residues" evidence="2">
    <location>
        <begin position="1"/>
        <end position="23"/>
    </location>
</feature>
<organism evidence="4 5">
    <name type="scientific">Saccharibacillus brassicae</name>
    <dbReference type="NCBI Taxonomy" id="2583377"/>
    <lineage>
        <taxon>Bacteria</taxon>
        <taxon>Bacillati</taxon>
        <taxon>Bacillota</taxon>
        <taxon>Bacilli</taxon>
        <taxon>Bacillales</taxon>
        <taxon>Paenibacillaceae</taxon>
        <taxon>Saccharibacillus</taxon>
    </lineage>
</organism>